<dbReference type="OrthoDB" id="9809288at2"/>
<dbReference type="AlphaFoldDB" id="A0A2S2DX27"/>
<reference evidence="4" key="1">
    <citation type="submission" date="2018-05" db="EMBL/GenBank/DDBJ databases">
        <title>Pseudarcicella sp. HME7025 Genome sequencing and assembly.</title>
        <authorList>
            <person name="Kim H."/>
            <person name="Kang H."/>
            <person name="Joh K."/>
        </authorList>
    </citation>
    <scope>NUCLEOTIDE SEQUENCE [LARGE SCALE GENOMIC DNA]</scope>
    <source>
        <strain evidence="4">HME7025</strain>
    </source>
</reference>
<dbReference type="EC" id="1.-.-.-" evidence="3"/>
<keyword evidence="4" id="KW-1185">Reference proteome</keyword>
<evidence type="ECO:0000313" key="3">
    <source>
        <dbReference type="EMBL" id="AWL09893.1"/>
    </source>
</evidence>
<comment type="similarity">
    <text evidence="1">Belongs to the nitroreductase family.</text>
</comment>
<proteinExistence type="inferred from homology"/>
<evidence type="ECO:0000313" key="4">
    <source>
        <dbReference type="Proteomes" id="UP000245468"/>
    </source>
</evidence>
<keyword evidence="2 3" id="KW-0560">Oxidoreductase</keyword>
<evidence type="ECO:0000256" key="2">
    <source>
        <dbReference type="ARBA" id="ARBA00023002"/>
    </source>
</evidence>
<sequence length="243" mass="27803">MSMNLSQAFDEIVQRRRSNRRFDTQIQVPDEVIQKSLDRAILSPNSSNMQLWEFYWISSPEEKAKYEKLCLGQSAARTASHLLVFVTRQDHWKKHAQWNIEKIKASMTGEPSKSEKRALDYYGILMPILYRTDLFGLSTLVRRAITFVKGFSNPFMRFAGIADQRVMVHKSCALAAQTFMLSIAAEGYDTCPMEGFDAKLVKRALQLPNQAEINMIVAVGKGTNEGIYGKRNRLPIEDVVFKR</sequence>
<evidence type="ECO:0000256" key="1">
    <source>
        <dbReference type="ARBA" id="ARBA00007118"/>
    </source>
</evidence>
<dbReference type="KEGG" id="psez:HME7025_02044"/>
<dbReference type="InterPro" id="IPR000415">
    <property type="entry name" value="Nitroreductase-like"/>
</dbReference>
<dbReference type="Proteomes" id="UP000245468">
    <property type="component" value="Chromosome"/>
</dbReference>
<protein>
    <submittedName>
        <fullName evidence="3">Protein DrgA</fullName>
        <ecNumber evidence="3">1.-.-.-</ecNumber>
    </submittedName>
</protein>
<name>A0A2S2DX27_9BACT</name>
<dbReference type="InterPro" id="IPR029479">
    <property type="entry name" value="Nitroreductase"/>
</dbReference>
<dbReference type="Pfam" id="PF00881">
    <property type="entry name" value="Nitroreductase"/>
    <property type="match status" value="1"/>
</dbReference>
<dbReference type="RefSeq" id="WP_109323636.1">
    <property type="nucleotide sequence ID" value="NZ_CP029346.1"/>
</dbReference>
<organism evidence="3 4">
    <name type="scientific">Aquirufa nivalisilvae</name>
    <dbReference type="NCBI Taxonomy" id="2516557"/>
    <lineage>
        <taxon>Bacteria</taxon>
        <taxon>Pseudomonadati</taxon>
        <taxon>Bacteroidota</taxon>
        <taxon>Cytophagia</taxon>
        <taxon>Cytophagales</taxon>
        <taxon>Flectobacillaceae</taxon>
        <taxon>Aquirufa</taxon>
    </lineage>
</organism>
<accession>A0A2S2DX27</accession>
<dbReference type="SUPFAM" id="SSF55469">
    <property type="entry name" value="FMN-dependent nitroreductase-like"/>
    <property type="match status" value="1"/>
</dbReference>
<dbReference type="Gene3D" id="3.40.109.10">
    <property type="entry name" value="NADH Oxidase"/>
    <property type="match status" value="1"/>
</dbReference>
<gene>
    <name evidence="3" type="ORF">HME7025_02044</name>
</gene>
<dbReference type="GO" id="GO:0016491">
    <property type="term" value="F:oxidoreductase activity"/>
    <property type="evidence" value="ECO:0007669"/>
    <property type="project" value="UniProtKB-KW"/>
</dbReference>
<dbReference type="PANTHER" id="PTHR43673:SF10">
    <property type="entry name" value="NADH DEHYDROGENASE_NAD(P)H NITROREDUCTASE XCC3605-RELATED"/>
    <property type="match status" value="1"/>
</dbReference>
<dbReference type="PANTHER" id="PTHR43673">
    <property type="entry name" value="NAD(P)H NITROREDUCTASE YDGI-RELATED"/>
    <property type="match status" value="1"/>
</dbReference>
<dbReference type="EMBL" id="CP029346">
    <property type="protein sequence ID" value="AWL09893.1"/>
    <property type="molecule type" value="Genomic_DNA"/>
</dbReference>